<evidence type="ECO:0000313" key="3">
    <source>
        <dbReference type="EMBL" id="CAK1253239.1"/>
    </source>
</evidence>
<keyword evidence="2" id="KW-0472">Membrane</keyword>
<gene>
    <name evidence="3" type="ORF">R54839_PPFHFPJH_01512</name>
</gene>
<keyword evidence="2" id="KW-1133">Transmembrane helix</keyword>
<feature type="transmembrane region" description="Helical" evidence="2">
    <location>
        <begin position="90"/>
        <end position="106"/>
    </location>
</feature>
<evidence type="ECO:0000256" key="1">
    <source>
        <dbReference type="SAM" id="Coils"/>
    </source>
</evidence>
<proteinExistence type="predicted"/>
<evidence type="ECO:0000313" key="4">
    <source>
        <dbReference type="Proteomes" id="UP001314261"/>
    </source>
</evidence>
<keyword evidence="2" id="KW-0812">Transmembrane</keyword>
<keyword evidence="4" id="KW-1185">Reference proteome</keyword>
<evidence type="ECO:0000256" key="2">
    <source>
        <dbReference type="SAM" id="Phobius"/>
    </source>
</evidence>
<comment type="caution">
    <text evidence="3">The sequence shown here is derived from an EMBL/GenBank/DDBJ whole genome shotgun (WGS) entry which is preliminary data.</text>
</comment>
<sequence>MKLFNWSKQDQEDKKELSRIEFLQAENDRLLDHIESLKLDITELEAEKKHMEDLLSRSGFKNRVIRIGMGLVVLALSYGLLVFFGERNANLPWILLIEAAFIIFMGRGEDK</sequence>
<dbReference type="Proteomes" id="UP001314261">
    <property type="component" value="Unassembled WGS sequence"/>
</dbReference>
<keyword evidence="1" id="KW-0175">Coiled coil</keyword>
<dbReference type="RefSeq" id="WP_187753937.1">
    <property type="nucleotide sequence ID" value="NZ_CAUZLK010000009.1"/>
</dbReference>
<name>A0ABM9N0Z1_9LACO</name>
<reference evidence="3 4" key="1">
    <citation type="submission" date="2023-10" db="EMBL/GenBank/DDBJ databases">
        <authorList>
            <person name="Botero Cardona J."/>
        </authorList>
    </citation>
    <scope>NUCLEOTIDE SEQUENCE [LARGE SCALE GENOMIC DNA]</scope>
    <source>
        <strain evidence="3 4">R-54839</strain>
    </source>
</reference>
<protein>
    <submittedName>
        <fullName evidence="3">Uncharacterized protein</fullName>
    </submittedName>
</protein>
<dbReference type="EMBL" id="CAUZLR010000011">
    <property type="protein sequence ID" value="CAK1253239.1"/>
    <property type="molecule type" value="Genomic_DNA"/>
</dbReference>
<organism evidence="3 4">
    <name type="scientific">Fructobacillus fructosus</name>
    <dbReference type="NCBI Taxonomy" id="1631"/>
    <lineage>
        <taxon>Bacteria</taxon>
        <taxon>Bacillati</taxon>
        <taxon>Bacillota</taxon>
        <taxon>Bacilli</taxon>
        <taxon>Lactobacillales</taxon>
        <taxon>Lactobacillaceae</taxon>
        <taxon>Fructobacillus</taxon>
    </lineage>
</organism>
<feature type="transmembrane region" description="Helical" evidence="2">
    <location>
        <begin position="64"/>
        <end position="84"/>
    </location>
</feature>
<accession>A0ABM9N0Z1</accession>
<feature type="coiled-coil region" evidence="1">
    <location>
        <begin position="20"/>
        <end position="54"/>
    </location>
</feature>
<dbReference type="GeneID" id="89537920"/>